<feature type="chain" id="PRO_5040170562" evidence="1">
    <location>
        <begin position="23"/>
        <end position="216"/>
    </location>
</feature>
<evidence type="ECO:0000256" key="1">
    <source>
        <dbReference type="SAM" id="SignalP"/>
    </source>
</evidence>
<keyword evidence="3" id="KW-1185">Reference proteome</keyword>
<reference evidence="2" key="1">
    <citation type="submission" date="2021-07" db="EMBL/GenBank/DDBJ databases">
        <authorList>
            <person name="Durling M."/>
        </authorList>
    </citation>
    <scope>NUCLEOTIDE SEQUENCE</scope>
</reference>
<gene>
    <name evidence="2" type="ORF">HYALB_00001763</name>
</gene>
<comment type="caution">
    <text evidence="2">The sequence shown here is derived from an EMBL/GenBank/DDBJ whole genome shotgun (WGS) entry which is preliminary data.</text>
</comment>
<evidence type="ECO:0000313" key="3">
    <source>
        <dbReference type="Proteomes" id="UP000701801"/>
    </source>
</evidence>
<dbReference type="AlphaFoldDB" id="A0A9N9LUS5"/>
<proteinExistence type="predicted"/>
<accession>A0A9N9LUS5</accession>
<evidence type="ECO:0000313" key="2">
    <source>
        <dbReference type="EMBL" id="CAG8977886.1"/>
    </source>
</evidence>
<sequence length="216" mass="23684">MLFKYSSLLALATFFSSIAADAKHNPVKDALSNFFFSVAAGKPFDPPDKDVTHATFDEAGNIPLRPLRQVGTYKGISYNGFQLVSLPAGGLIAQSGNNVALYGTQGATNLGRPNLETADNPFDLYEFYFGCVLLGTDGPIFDSPQPCTLTIKSERQDGSQFSQQFRSAPDSPLQARMFRAIVDKNFTGIRVVRFETLPDLQVVTIFDNFAYTLNTK</sequence>
<feature type="signal peptide" evidence="1">
    <location>
        <begin position="1"/>
        <end position="22"/>
    </location>
</feature>
<dbReference type="OrthoDB" id="10298848at2759"/>
<organism evidence="2 3">
    <name type="scientific">Hymenoscyphus albidus</name>
    <dbReference type="NCBI Taxonomy" id="595503"/>
    <lineage>
        <taxon>Eukaryota</taxon>
        <taxon>Fungi</taxon>
        <taxon>Dikarya</taxon>
        <taxon>Ascomycota</taxon>
        <taxon>Pezizomycotina</taxon>
        <taxon>Leotiomycetes</taxon>
        <taxon>Helotiales</taxon>
        <taxon>Helotiaceae</taxon>
        <taxon>Hymenoscyphus</taxon>
    </lineage>
</organism>
<name>A0A9N9LUS5_9HELO</name>
<protein>
    <submittedName>
        <fullName evidence="2">Uncharacterized protein</fullName>
    </submittedName>
</protein>
<dbReference type="EMBL" id="CAJVRM010000239">
    <property type="protein sequence ID" value="CAG8977886.1"/>
    <property type="molecule type" value="Genomic_DNA"/>
</dbReference>
<keyword evidence="1" id="KW-0732">Signal</keyword>
<dbReference type="Proteomes" id="UP000701801">
    <property type="component" value="Unassembled WGS sequence"/>
</dbReference>